<organism evidence="1 2">
    <name type="scientific">Spirochaeta isovalerica</name>
    <dbReference type="NCBI Taxonomy" id="150"/>
    <lineage>
        <taxon>Bacteria</taxon>
        <taxon>Pseudomonadati</taxon>
        <taxon>Spirochaetota</taxon>
        <taxon>Spirochaetia</taxon>
        <taxon>Spirochaetales</taxon>
        <taxon>Spirochaetaceae</taxon>
        <taxon>Spirochaeta</taxon>
    </lineage>
</organism>
<evidence type="ECO:0000313" key="1">
    <source>
        <dbReference type="EMBL" id="MBB6479418.1"/>
    </source>
</evidence>
<gene>
    <name evidence="1" type="ORF">HNR50_001076</name>
</gene>
<dbReference type="Proteomes" id="UP000587760">
    <property type="component" value="Unassembled WGS sequence"/>
</dbReference>
<dbReference type="RefSeq" id="WP_184744644.1">
    <property type="nucleotide sequence ID" value="NZ_JACHGJ010000002.1"/>
</dbReference>
<name>A0A841R9N4_9SPIO</name>
<evidence type="ECO:0000313" key="2">
    <source>
        <dbReference type="Proteomes" id="UP000587760"/>
    </source>
</evidence>
<comment type="caution">
    <text evidence="1">The sequence shown here is derived from an EMBL/GenBank/DDBJ whole genome shotgun (WGS) entry which is preliminary data.</text>
</comment>
<accession>A0A841R9N4</accession>
<dbReference type="EMBL" id="JACHGJ010000002">
    <property type="protein sequence ID" value="MBB6479418.1"/>
    <property type="molecule type" value="Genomic_DNA"/>
</dbReference>
<keyword evidence="2" id="KW-1185">Reference proteome</keyword>
<reference evidence="1 2" key="1">
    <citation type="submission" date="2020-08" db="EMBL/GenBank/DDBJ databases">
        <title>Genomic Encyclopedia of Type Strains, Phase IV (KMG-IV): sequencing the most valuable type-strain genomes for metagenomic binning, comparative biology and taxonomic classification.</title>
        <authorList>
            <person name="Goeker M."/>
        </authorList>
    </citation>
    <scope>NUCLEOTIDE SEQUENCE [LARGE SCALE GENOMIC DNA]</scope>
    <source>
        <strain evidence="1 2">DSM 2461</strain>
    </source>
</reference>
<sequence>MGDKITLSVSHEMLGELTGELTVPPVIDNLSVEPPLVMGEPNRNKTYLLTWDNPHSAASEIRAYRADERKKELDSYGQSIFESFHQWDPWELQEDGRRRRIGRVWSGSINIQSSLLLTKHNNSYTLGSGEFFAAESTVFQRTDCRYRF</sequence>
<dbReference type="AlphaFoldDB" id="A0A841R9N4"/>
<proteinExistence type="predicted"/>
<protein>
    <submittedName>
        <fullName evidence="1">Uncharacterized protein</fullName>
    </submittedName>
</protein>